<dbReference type="GO" id="GO:0019441">
    <property type="term" value="P:L-tryptophan catabolic process to kynurenine"/>
    <property type="evidence" value="ECO:0007669"/>
    <property type="project" value="InterPro"/>
</dbReference>
<evidence type="ECO:0000313" key="2">
    <source>
        <dbReference type="Proteomes" id="UP000272560"/>
    </source>
</evidence>
<dbReference type="RefSeq" id="WP_120147479.1">
    <property type="nucleotide sequence ID" value="NZ_QZVT01000001.1"/>
</dbReference>
<dbReference type="PANTHER" id="PTHR31118:SF12">
    <property type="entry name" value="CYCLASE-LIKE PROTEIN 2"/>
    <property type="match status" value="1"/>
</dbReference>
<evidence type="ECO:0000313" key="1">
    <source>
        <dbReference type="EMBL" id="RJT83396.1"/>
    </source>
</evidence>
<reference evidence="1 2" key="1">
    <citation type="submission" date="2018-09" db="EMBL/GenBank/DDBJ databases">
        <title>Novel species of Arthrobacter.</title>
        <authorList>
            <person name="Liu Q."/>
            <person name="Xin Y.-H."/>
        </authorList>
    </citation>
    <scope>NUCLEOTIDE SEQUENCE [LARGE SCALE GENOMIC DNA]</scope>
    <source>
        <strain evidence="1 2">Hz2</strain>
    </source>
</reference>
<dbReference type="SUPFAM" id="SSF102198">
    <property type="entry name" value="Putative cyclase"/>
    <property type="match status" value="1"/>
</dbReference>
<name>A0A3A5MIH5_9MICC</name>
<dbReference type="Pfam" id="PF04199">
    <property type="entry name" value="Cyclase"/>
    <property type="match status" value="1"/>
</dbReference>
<gene>
    <name evidence="1" type="ORF">D6T63_02880</name>
</gene>
<organism evidence="1 2">
    <name type="scientific">Arthrobacter cheniae</name>
    <dbReference type="NCBI Taxonomy" id="1258888"/>
    <lineage>
        <taxon>Bacteria</taxon>
        <taxon>Bacillati</taxon>
        <taxon>Actinomycetota</taxon>
        <taxon>Actinomycetes</taxon>
        <taxon>Micrococcales</taxon>
        <taxon>Micrococcaceae</taxon>
        <taxon>Arthrobacter</taxon>
    </lineage>
</organism>
<dbReference type="OrthoDB" id="7067800at2"/>
<protein>
    <submittedName>
        <fullName evidence="1">Cyclase family protein</fullName>
    </submittedName>
</protein>
<dbReference type="PANTHER" id="PTHR31118">
    <property type="entry name" value="CYCLASE-LIKE PROTEIN 2"/>
    <property type="match status" value="1"/>
</dbReference>
<dbReference type="GO" id="GO:0004061">
    <property type="term" value="F:arylformamidase activity"/>
    <property type="evidence" value="ECO:0007669"/>
    <property type="project" value="InterPro"/>
</dbReference>
<accession>A0A3A5MIH5</accession>
<dbReference type="EMBL" id="QZVT01000001">
    <property type="protein sequence ID" value="RJT83396.1"/>
    <property type="molecule type" value="Genomic_DNA"/>
</dbReference>
<dbReference type="InterPro" id="IPR037175">
    <property type="entry name" value="KFase_sf"/>
</dbReference>
<proteinExistence type="predicted"/>
<dbReference type="AlphaFoldDB" id="A0A3A5MIH5"/>
<dbReference type="Proteomes" id="UP000272560">
    <property type="component" value="Unassembled WGS sequence"/>
</dbReference>
<dbReference type="Gene3D" id="3.50.30.50">
    <property type="entry name" value="Putative cyclase"/>
    <property type="match status" value="1"/>
</dbReference>
<keyword evidence="2" id="KW-1185">Reference proteome</keyword>
<comment type="caution">
    <text evidence="1">The sequence shown here is derived from an EMBL/GenBank/DDBJ whole genome shotgun (WGS) entry which is preliminary data.</text>
</comment>
<dbReference type="InterPro" id="IPR007325">
    <property type="entry name" value="KFase/CYL"/>
</dbReference>
<sequence>MRIVDLTQPIRTGMQVYPGDPEVLVTTVATVAEDGYQVASLHLGSHTGTHVDAPLHSVVTGQSVDDLDLARLVGPALIVECSGLEPRAVIGWDAVRGRMDDVAGIAMVLFRTDWSEHFGAPRYLDHPVLAAEVAEGLLAAGITVVGTDTLNPDSTLHNDGVLPFHALFQGAGGLILENLTNLAAVDWARPLVSVLPLALAGADGSPVRAVAIDATG</sequence>